<gene>
    <name evidence="2" type="ORF">KIPB_014522</name>
</gene>
<dbReference type="Proteomes" id="UP000265618">
    <property type="component" value="Unassembled WGS sequence"/>
</dbReference>
<feature type="non-terminal residue" evidence="2">
    <location>
        <position position="1"/>
    </location>
</feature>
<dbReference type="EMBL" id="BDIP01007512">
    <property type="protein sequence ID" value="GIQ91325.1"/>
    <property type="molecule type" value="Genomic_DNA"/>
</dbReference>
<accession>A0A9K3DAE2</accession>
<name>A0A9K3DAE2_9EUKA</name>
<feature type="compositionally biased region" description="Low complexity" evidence="1">
    <location>
        <begin position="132"/>
        <end position="171"/>
    </location>
</feature>
<sequence length="179" mass="19091">MDGSHGSSPLIDSTHLSEKVASLISFLVENEGGLGDTGGDEAYEAGDEWDTNLGDDGYGVLQGPESRDSRWAADGQHAAALSPSPLQSDVIEPVDRYREPESVTTHRTPSRSESREDRNRDRDKGRRSRDGVTPSRPASTRSSRASRSGRVSRSSPSSSTLSSAPPSASVVIDPAVKNQ</sequence>
<reference evidence="2 3" key="1">
    <citation type="journal article" date="2018" name="PLoS ONE">
        <title>The draft genome of Kipferlia bialata reveals reductive genome evolution in fornicate parasites.</title>
        <authorList>
            <person name="Tanifuji G."/>
            <person name="Takabayashi S."/>
            <person name="Kume K."/>
            <person name="Takagi M."/>
            <person name="Nakayama T."/>
            <person name="Kamikawa R."/>
            <person name="Inagaki Y."/>
            <person name="Hashimoto T."/>
        </authorList>
    </citation>
    <scope>NUCLEOTIDE SEQUENCE [LARGE SCALE GENOMIC DNA]</scope>
    <source>
        <strain evidence="2">NY0173</strain>
    </source>
</reference>
<protein>
    <submittedName>
        <fullName evidence="2">Uncharacterized protein</fullName>
    </submittedName>
</protein>
<keyword evidence="3" id="KW-1185">Reference proteome</keyword>
<dbReference type="AlphaFoldDB" id="A0A9K3DAE2"/>
<proteinExistence type="predicted"/>
<feature type="region of interest" description="Disordered" evidence="1">
    <location>
        <begin position="30"/>
        <end position="179"/>
    </location>
</feature>
<comment type="caution">
    <text evidence="2">The sequence shown here is derived from an EMBL/GenBank/DDBJ whole genome shotgun (WGS) entry which is preliminary data.</text>
</comment>
<feature type="compositionally biased region" description="Basic and acidic residues" evidence="1">
    <location>
        <begin position="110"/>
        <end position="130"/>
    </location>
</feature>
<feature type="compositionally biased region" description="Acidic residues" evidence="1">
    <location>
        <begin position="38"/>
        <end position="50"/>
    </location>
</feature>
<evidence type="ECO:0000313" key="2">
    <source>
        <dbReference type="EMBL" id="GIQ91325.1"/>
    </source>
</evidence>
<evidence type="ECO:0000313" key="3">
    <source>
        <dbReference type="Proteomes" id="UP000265618"/>
    </source>
</evidence>
<organism evidence="2 3">
    <name type="scientific">Kipferlia bialata</name>
    <dbReference type="NCBI Taxonomy" id="797122"/>
    <lineage>
        <taxon>Eukaryota</taxon>
        <taxon>Metamonada</taxon>
        <taxon>Carpediemonas-like organisms</taxon>
        <taxon>Kipferlia</taxon>
    </lineage>
</organism>
<evidence type="ECO:0000256" key="1">
    <source>
        <dbReference type="SAM" id="MobiDB-lite"/>
    </source>
</evidence>